<proteinExistence type="predicted"/>
<evidence type="ECO:0000313" key="3">
    <source>
        <dbReference type="Proteomes" id="UP001500842"/>
    </source>
</evidence>
<evidence type="ECO:0008006" key="4">
    <source>
        <dbReference type="Google" id="ProtNLM"/>
    </source>
</evidence>
<sequence>MLTTTTAAPPALDPQERITAEITENLRHADPEGVELVAPVFGHSDVDPVEADLTIQHGGEPIGERTACPTPVTSAYTARSAS</sequence>
<accession>A0ABN2ASL7</accession>
<comment type="caution">
    <text evidence="2">The sequence shown here is derived from an EMBL/GenBank/DDBJ whole genome shotgun (WGS) entry which is preliminary data.</text>
</comment>
<reference evidence="2 3" key="1">
    <citation type="journal article" date="2019" name="Int. J. Syst. Evol. Microbiol.">
        <title>The Global Catalogue of Microorganisms (GCM) 10K type strain sequencing project: providing services to taxonomists for standard genome sequencing and annotation.</title>
        <authorList>
            <consortium name="The Broad Institute Genomics Platform"/>
            <consortium name="The Broad Institute Genome Sequencing Center for Infectious Disease"/>
            <person name="Wu L."/>
            <person name="Ma J."/>
        </authorList>
    </citation>
    <scope>NUCLEOTIDE SEQUENCE [LARGE SCALE GENOMIC DNA]</scope>
    <source>
        <strain evidence="2 3">JCM 14942</strain>
    </source>
</reference>
<name>A0ABN2ASL7_9ACTN</name>
<dbReference type="RefSeq" id="WP_219996587.1">
    <property type="nucleotide sequence ID" value="NZ_BAAAOR010000024.1"/>
</dbReference>
<feature type="compositionally biased region" description="Polar residues" evidence="1">
    <location>
        <begin position="71"/>
        <end position="82"/>
    </location>
</feature>
<feature type="region of interest" description="Disordered" evidence="1">
    <location>
        <begin position="59"/>
        <end position="82"/>
    </location>
</feature>
<evidence type="ECO:0000256" key="1">
    <source>
        <dbReference type="SAM" id="MobiDB-lite"/>
    </source>
</evidence>
<protein>
    <recommendedName>
        <fullName evidence="4">SnoaL-like domain-containing protein</fullName>
    </recommendedName>
</protein>
<dbReference type="EMBL" id="BAAAOR010000024">
    <property type="protein sequence ID" value="GAA1526271.1"/>
    <property type="molecule type" value="Genomic_DNA"/>
</dbReference>
<dbReference type="Proteomes" id="UP001500842">
    <property type="component" value="Unassembled WGS sequence"/>
</dbReference>
<gene>
    <name evidence="2" type="ORF">GCM10009788_32280</name>
</gene>
<evidence type="ECO:0000313" key="2">
    <source>
        <dbReference type="EMBL" id="GAA1526271.1"/>
    </source>
</evidence>
<organism evidence="2 3">
    <name type="scientific">Nocardioides humi</name>
    <dbReference type="NCBI Taxonomy" id="449461"/>
    <lineage>
        <taxon>Bacteria</taxon>
        <taxon>Bacillati</taxon>
        <taxon>Actinomycetota</taxon>
        <taxon>Actinomycetes</taxon>
        <taxon>Propionibacteriales</taxon>
        <taxon>Nocardioidaceae</taxon>
        <taxon>Nocardioides</taxon>
    </lineage>
</organism>
<keyword evidence="3" id="KW-1185">Reference proteome</keyword>